<proteinExistence type="predicted"/>
<gene>
    <name evidence="7" type="ORF">GCM10011588_72040</name>
</gene>
<name>A0A917RYU1_9NOCA</name>
<dbReference type="GO" id="GO:0017000">
    <property type="term" value="P:antibiotic biosynthetic process"/>
    <property type="evidence" value="ECO:0007669"/>
    <property type="project" value="UniProtKB-KW"/>
</dbReference>
<dbReference type="InterPro" id="IPR040800">
    <property type="entry name" value="MycE_N"/>
</dbReference>
<dbReference type="Pfam" id="PF17843">
    <property type="entry name" value="MycE_N"/>
    <property type="match status" value="1"/>
</dbReference>
<feature type="domain" description="Methyltransferase MycE N-terminal" evidence="6">
    <location>
        <begin position="25"/>
        <end position="135"/>
    </location>
</feature>
<evidence type="ECO:0000313" key="8">
    <source>
        <dbReference type="Proteomes" id="UP000638263"/>
    </source>
</evidence>
<evidence type="ECO:0000256" key="4">
    <source>
        <dbReference type="ARBA" id="ARBA00022691"/>
    </source>
</evidence>
<keyword evidence="5" id="KW-0045">Antibiotic biosynthesis</keyword>
<reference evidence="7" key="2">
    <citation type="submission" date="2020-09" db="EMBL/GenBank/DDBJ databases">
        <authorList>
            <person name="Sun Q."/>
            <person name="Zhou Y."/>
        </authorList>
    </citation>
    <scope>NUCLEOTIDE SEQUENCE</scope>
    <source>
        <strain evidence="7">CGMCC 4.3508</strain>
    </source>
</reference>
<dbReference type="Gene3D" id="3.40.50.150">
    <property type="entry name" value="Vaccinia Virus protein VP39"/>
    <property type="match status" value="1"/>
</dbReference>
<dbReference type="InterPro" id="IPR029063">
    <property type="entry name" value="SAM-dependent_MTases_sf"/>
</dbReference>
<evidence type="ECO:0000256" key="1">
    <source>
        <dbReference type="ARBA" id="ARBA00004792"/>
    </source>
</evidence>
<evidence type="ECO:0000256" key="2">
    <source>
        <dbReference type="ARBA" id="ARBA00022603"/>
    </source>
</evidence>
<comment type="caution">
    <text evidence="7">The sequence shown here is derived from an EMBL/GenBank/DDBJ whole genome shotgun (WGS) entry which is preliminary data.</text>
</comment>
<dbReference type="AlphaFoldDB" id="A0A917RYU1"/>
<dbReference type="Gene3D" id="3.30.1050.30">
    <property type="match status" value="1"/>
</dbReference>
<dbReference type="SUPFAM" id="SSF53335">
    <property type="entry name" value="S-adenosyl-L-methionine-dependent methyltransferases"/>
    <property type="match status" value="1"/>
</dbReference>
<evidence type="ECO:0000256" key="3">
    <source>
        <dbReference type="ARBA" id="ARBA00022679"/>
    </source>
</evidence>
<organism evidence="7 8">
    <name type="scientific">Nocardia jinanensis</name>
    <dbReference type="NCBI Taxonomy" id="382504"/>
    <lineage>
        <taxon>Bacteria</taxon>
        <taxon>Bacillati</taxon>
        <taxon>Actinomycetota</taxon>
        <taxon>Actinomycetes</taxon>
        <taxon>Mycobacteriales</taxon>
        <taxon>Nocardiaceae</taxon>
        <taxon>Nocardia</taxon>
    </lineage>
</organism>
<evidence type="ECO:0000259" key="6">
    <source>
        <dbReference type="Pfam" id="PF17843"/>
    </source>
</evidence>
<keyword evidence="4" id="KW-0949">S-adenosyl-L-methionine</keyword>
<keyword evidence="2" id="KW-0489">Methyltransferase</keyword>
<evidence type="ECO:0000313" key="7">
    <source>
        <dbReference type="EMBL" id="GGL46751.1"/>
    </source>
</evidence>
<comment type="pathway">
    <text evidence="1">Antibiotic biosynthesis.</text>
</comment>
<keyword evidence="8" id="KW-1185">Reference proteome</keyword>
<keyword evidence="3" id="KW-0808">Transferase</keyword>
<protein>
    <recommendedName>
        <fullName evidence="6">Methyltransferase MycE N-terminal domain-containing protein</fullName>
    </recommendedName>
</protein>
<dbReference type="GO" id="GO:0008168">
    <property type="term" value="F:methyltransferase activity"/>
    <property type="evidence" value="ECO:0007669"/>
    <property type="project" value="UniProtKB-KW"/>
</dbReference>
<dbReference type="Proteomes" id="UP000638263">
    <property type="component" value="Unassembled WGS sequence"/>
</dbReference>
<accession>A0A917RYU1</accession>
<reference evidence="7" key="1">
    <citation type="journal article" date="2014" name="Int. J. Syst. Evol. Microbiol.">
        <title>Complete genome sequence of Corynebacterium casei LMG S-19264T (=DSM 44701T), isolated from a smear-ripened cheese.</title>
        <authorList>
            <consortium name="US DOE Joint Genome Institute (JGI-PGF)"/>
            <person name="Walter F."/>
            <person name="Albersmeier A."/>
            <person name="Kalinowski J."/>
            <person name="Ruckert C."/>
        </authorList>
    </citation>
    <scope>NUCLEOTIDE SEQUENCE</scope>
    <source>
        <strain evidence="7">CGMCC 4.3508</strain>
    </source>
</reference>
<evidence type="ECO:0000256" key="5">
    <source>
        <dbReference type="ARBA" id="ARBA00023194"/>
    </source>
</evidence>
<dbReference type="EMBL" id="BMMH01000045">
    <property type="protein sequence ID" value="GGL46751.1"/>
    <property type="molecule type" value="Genomic_DNA"/>
</dbReference>
<dbReference type="GO" id="GO:0032259">
    <property type="term" value="P:methylation"/>
    <property type="evidence" value="ECO:0007669"/>
    <property type="project" value="UniProtKB-KW"/>
</dbReference>
<sequence length="389" mass="42544">MTVPLTECERHPMTQLGSTPRAALDRMIAGAGAGRSQLADIVDEIGPVQVTDIVIAELGHRTELRGCVPADTSLLFEHRGKIFGVLARAGATGEFEATRLADPTAADPDVTVEQSLSEVVASLFGPRGTAAAATRSIKWRDTDAVFGVSLPIFETVRRILDSIDRPYALGLGELCVAHGSDKWGLHQYTQHYESHFEAIRDRPLTVLEIGVGGYSDPRRGGESLRMWRDYFCRATVFGVDIVDKTALSGQRMTVLRGDQSVPADLAEIVRTTGLLDIIIDDGSHLGSHIITSFRALFPALRDGGWYVIEDLQTSYWPSFAEHSGDHTKSPTAIDFVKTLIDGLNYAEADNRTDRDTDAQIKGLHFYHNMVFIEKGANRGAGAPQWVRNA</sequence>